<dbReference type="GO" id="GO:0006275">
    <property type="term" value="P:regulation of DNA replication"/>
    <property type="evidence" value="ECO:0007669"/>
    <property type="project" value="InterPro"/>
</dbReference>
<sequence>MGKKCQLSNKRDSLQDLQPCSTVGSTHLVGKSGLIPTKSGKSKKLVDSTQRTLVLQDSKLNLNSPKPEGKATENERRPVQTSNIESTEMEANELMCETNISETYWKDYSEQQRQALAETLDENKALHEENKQLKAKVEELTIENDMLKHENETLSELASKAEDFANLVQSAIDETENTEDKEGSADATSTEESQSL</sequence>
<feature type="compositionally biased region" description="Polar residues" evidence="2">
    <location>
        <begin position="15"/>
        <end position="25"/>
    </location>
</feature>
<dbReference type="Pfam" id="PF07412">
    <property type="entry name" value="Geminin"/>
    <property type="match status" value="1"/>
</dbReference>
<name>A0A6P7SAD8_9MOLL</name>
<organism evidence="3 4">
    <name type="scientific">Octopus sinensis</name>
    <name type="common">East Asian common octopus</name>
    <dbReference type="NCBI Taxonomy" id="2607531"/>
    <lineage>
        <taxon>Eukaryota</taxon>
        <taxon>Metazoa</taxon>
        <taxon>Spiralia</taxon>
        <taxon>Lophotrochozoa</taxon>
        <taxon>Mollusca</taxon>
        <taxon>Cephalopoda</taxon>
        <taxon>Coleoidea</taxon>
        <taxon>Octopodiformes</taxon>
        <taxon>Octopoda</taxon>
        <taxon>Incirrata</taxon>
        <taxon>Octopodidae</taxon>
        <taxon>Octopus</taxon>
    </lineage>
</organism>
<dbReference type="AlphaFoldDB" id="A0A6P7SAD8"/>
<evidence type="ECO:0000256" key="2">
    <source>
        <dbReference type="SAM" id="MobiDB-lite"/>
    </source>
</evidence>
<feature type="compositionally biased region" description="Basic and acidic residues" evidence="2">
    <location>
        <begin position="67"/>
        <end position="78"/>
    </location>
</feature>
<accession>A0A6P7SAD8</accession>
<feature type="compositionally biased region" description="Polar residues" evidence="2">
    <location>
        <begin position="186"/>
        <end position="196"/>
    </location>
</feature>
<keyword evidence="3" id="KW-1185">Reference proteome</keyword>
<dbReference type="Proteomes" id="UP000515154">
    <property type="component" value="Linkage group LG4"/>
</dbReference>
<feature type="compositionally biased region" description="Polar residues" evidence="2">
    <location>
        <begin position="47"/>
        <end position="64"/>
    </location>
</feature>
<keyword evidence="1" id="KW-0175">Coiled coil</keyword>
<dbReference type="CDD" id="cd22589">
    <property type="entry name" value="geminin_CC"/>
    <property type="match status" value="1"/>
</dbReference>
<feature type="region of interest" description="Disordered" evidence="2">
    <location>
        <begin position="1"/>
        <end position="90"/>
    </location>
</feature>
<dbReference type="RefSeq" id="XP_029635304.1">
    <property type="nucleotide sequence ID" value="XM_029779444.2"/>
</dbReference>
<evidence type="ECO:0000256" key="1">
    <source>
        <dbReference type="SAM" id="Coils"/>
    </source>
</evidence>
<gene>
    <name evidence="4" type="primary">LOC115210734</name>
</gene>
<evidence type="ECO:0000313" key="4">
    <source>
        <dbReference type="RefSeq" id="XP_029635304.1"/>
    </source>
</evidence>
<evidence type="ECO:0000313" key="3">
    <source>
        <dbReference type="Proteomes" id="UP000515154"/>
    </source>
</evidence>
<feature type="coiled-coil region" evidence="1">
    <location>
        <begin position="109"/>
        <end position="157"/>
    </location>
</feature>
<protein>
    <submittedName>
        <fullName evidence="4">Geminin-like isoform X1</fullName>
    </submittedName>
</protein>
<dbReference type="KEGG" id="osn:115210734"/>
<feature type="region of interest" description="Disordered" evidence="2">
    <location>
        <begin position="167"/>
        <end position="196"/>
    </location>
</feature>
<reference evidence="4" key="1">
    <citation type="submission" date="2025-08" db="UniProtKB">
        <authorList>
            <consortium name="RefSeq"/>
        </authorList>
    </citation>
    <scope>IDENTIFICATION</scope>
</reference>
<dbReference type="Gene3D" id="1.20.5.1180">
    <property type="entry name" value="Geminin coiled-coil domain"/>
    <property type="match status" value="1"/>
</dbReference>
<dbReference type="SUPFAM" id="SSF111469">
    <property type="entry name" value="Geminin coiled-coil domain"/>
    <property type="match status" value="1"/>
</dbReference>
<proteinExistence type="predicted"/>
<dbReference type="InterPro" id="IPR022786">
    <property type="entry name" value="Geminin/Multicilin"/>
</dbReference>